<dbReference type="InterPro" id="IPR050425">
    <property type="entry name" value="NAD(P)_dehydrat-like"/>
</dbReference>
<comment type="caution">
    <text evidence="4">The sequence shown here is derived from an EMBL/GenBank/DDBJ whole genome shotgun (WGS) entry which is preliminary data.</text>
</comment>
<name>A0AA36GXM0_CYLNA</name>
<keyword evidence="1" id="KW-0560">Oxidoreductase</keyword>
<dbReference type="InterPro" id="IPR036291">
    <property type="entry name" value="NAD(P)-bd_dom_sf"/>
</dbReference>
<sequence length="363" mass="40618">MDHLNNNETLVLVTGASGYIASHCVKLLLSEGYRVRGTVRNLKNEKKVGPVRQLQKDDRLELVEADLLRPDGWASVVSGCQYILHVASPFPLVADATCIDIAVNGTLNVLRAASKEPSVKKVVLTSSCAAINEGHPQNKAFDETSWTDVTSPTVDFYAKSKTLAEKAAWNFVEGIKEGNKFALTCLNPTMVVGPLLINEEGASVTLIRRFLNTEMPAVPQLNLGFVDIFDVAKAHVEAMRRPETDGERILITSQPSFWFKDVARILGREFRRQGFWVPRYEAPYWFVWLYSFFDKEAAACLNRIGHTIRFDNSKATRLLGIEFRDPAESLIEMGYSLIERGIVKKKSGYRGVPSKYKSLIQSD</sequence>
<accession>A0AA36GXM0</accession>
<dbReference type="CDD" id="cd05227">
    <property type="entry name" value="AR_SDR_e"/>
    <property type="match status" value="1"/>
</dbReference>
<evidence type="ECO:0000259" key="3">
    <source>
        <dbReference type="Pfam" id="PF01370"/>
    </source>
</evidence>
<feature type="domain" description="NAD-dependent epimerase/dehydratase" evidence="3">
    <location>
        <begin position="11"/>
        <end position="246"/>
    </location>
</feature>
<organism evidence="4 5">
    <name type="scientific">Cylicocyclus nassatus</name>
    <name type="common">Nematode worm</name>
    <dbReference type="NCBI Taxonomy" id="53992"/>
    <lineage>
        <taxon>Eukaryota</taxon>
        <taxon>Metazoa</taxon>
        <taxon>Ecdysozoa</taxon>
        <taxon>Nematoda</taxon>
        <taxon>Chromadorea</taxon>
        <taxon>Rhabditida</taxon>
        <taxon>Rhabditina</taxon>
        <taxon>Rhabditomorpha</taxon>
        <taxon>Strongyloidea</taxon>
        <taxon>Strongylidae</taxon>
        <taxon>Cylicocyclus</taxon>
    </lineage>
</organism>
<dbReference type="AlphaFoldDB" id="A0AA36GXM0"/>
<comment type="similarity">
    <text evidence="2">Belongs to the NAD(P)-dependent epimerase/dehydratase family. Dihydroflavonol-4-reductase subfamily.</text>
</comment>
<gene>
    <name evidence="4" type="ORF">CYNAS_LOCUS12248</name>
</gene>
<proteinExistence type="inferred from homology"/>
<protein>
    <recommendedName>
        <fullName evidence="3">NAD-dependent epimerase/dehydratase domain-containing protein</fullName>
    </recommendedName>
</protein>
<dbReference type="PANTHER" id="PTHR10366:SF564">
    <property type="entry name" value="STEROL-4-ALPHA-CARBOXYLATE 3-DEHYDROGENASE, DECARBOXYLATING"/>
    <property type="match status" value="1"/>
</dbReference>
<dbReference type="GO" id="GO:0016616">
    <property type="term" value="F:oxidoreductase activity, acting on the CH-OH group of donors, NAD or NADP as acceptor"/>
    <property type="evidence" value="ECO:0007669"/>
    <property type="project" value="TreeGrafter"/>
</dbReference>
<evidence type="ECO:0000256" key="2">
    <source>
        <dbReference type="ARBA" id="ARBA00023445"/>
    </source>
</evidence>
<dbReference type="SUPFAM" id="SSF51735">
    <property type="entry name" value="NAD(P)-binding Rossmann-fold domains"/>
    <property type="match status" value="1"/>
</dbReference>
<evidence type="ECO:0000313" key="5">
    <source>
        <dbReference type="Proteomes" id="UP001176961"/>
    </source>
</evidence>
<dbReference type="InterPro" id="IPR001509">
    <property type="entry name" value="Epimerase_deHydtase"/>
</dbReference>
<evidence type="ECO:0000256" key="1">
    <source>
        <dbReference type="ARBA" id="ARBA00023002"/>
    </source>
</evidence>
<keyword evidence="5" id="KW-1185">Reference proteome</keyword>
<dbReference type="Pfam" id="PF01370">
    <property type="entry name" value="Epimerase"/>
    <property type="match status" value="1"/>
</dbReference>
<dbReference type="Proteomes" id="UP001176961">
    <property type="component" value="Unassembled WGS sequence"/>
</dbReference>
<dbReference type="PANTHER" id="PTHR10366">
    <property type="entry name" value="NAD DEPENDENT EPIMERASE/DEHYDRATASE"/>
    <property type="match status" value="1"/>
</dbReference>
<dbReference type="EMBL" id="CATQJL010000223">
    <property type="protein sequence ID" value="CAJ0600265.1"/>
    <property type="molecule type" value="Genomic_DNA"/>
</dbReference>
<dbReference type="Gene3D" id="3.40.50.720">
    <property type="entry name" value="NAD(P)-binding Rossmann-like Domain"/>
    <property type="match status" value="1"/>
</dbReference>
<reference evidence="4" key="1">
    <citation type="submission" date="2023-07" db="EMBL/GenBank/DDBJ databases">
        <authorList>
            <consortium name="CYATHOMIX"/>
        </authorList>
    </citation>
    <scope>NUCLEOTIDE SEQUENCE</scope>
    <source>
        <strain evidence="4">N/A</strain>
    </source>
</reference>
<evidence type="ECO:0000313" key="4">
    <source>
        <dbReference type="EMBL" id="CAJ0600265.1"/>
    </source>
</evidence>
<dbReference type="FunFam" id="3.40.50.720:FF:000336">
    <property type="entry name" value="Aldehyde reductase"/>
    <property type="match status" value="1"/>
</dbReference>